<evidence type="ECO:0000259" key="2">
    <source>
        <dbReference type="Pfam" id="PF05193"/>
    </source>
</evidence>
<evidence type="ECO:0000313" key="4">
    <source>
        <dbReference type="Proteomes" id="UP000548476"/>
    </source>
</evidence>
<dbReference type="GO" id="GO:0046872">
    <property type="term" value="F:metal ion binding"/>
    <property type="evidence" value="ECO:0007669"/>
    <property type="project" value="InterPro"/>
</dbReference>
<dbReference type="Pfam" id="PF05193">
    <property type="entry name" value="Peptidase_M16_C"/>
    <property type="match status" value="1"/>
</dbReference>
<comment type="caution">
    <text evidence="3">The sequence shown here is derived from an EMBL/GenBank/DDBJ whole genome shotgun (WGS) entry which is preliminary data.</text>
</comment>
<dbReference type="AlphaFoldDB" id="A0A841FHR0"/>
<dbReference type="InterPro" id="IPR011765">
    <property type="entry name" value="Pept_M16_N"/>
</dbReference>
<dbReference type="PANTHER" id="PTHR11851">
    <property type="entry name" value="METALLOPROTEASE"/>
    <property type="match status" value="1"/>
</dbReference>
<feature type="domain" description="Peptidase M16 C-terminal" evidence="2">
    <location>
        <begin position="186"/>
        <end position="352"/>
    </location>
</feature>
<name>A0A841FHR0_9ACTN</name>
<evidence type="ECO:0000259" key="1">
    <source>
        <dbReference type="Pfam" id="PF00675"/>
    </source>
</evidence>
<dbReference type="PANTHER" id="PTHR11851:SF224">
    <property type="entry name" value="PROCESSING PROTEASE"/>
    <property type="match status" value="1"/>
</dbReference>
<dbReference type="SUPFAM" id="SSF63411">
    <property type="entry name" value="LuxS/MPP-like metallohydrolase"/>
    <property type="match status" value="2"/>
</dbReference>
<reference evidence="3 4" key="1">
    <citation type="submission" date="2020-08" db="EMBL/GenBank/DDBJ databases">
        <title>Genomic Encyclopedia of Type Strains, Phase IV (KMG-IV): sequencing the most valuable type-strain genomes for metagenomic binning, comparative biology and taxonomic classification.</title>
        <authorList>
            <person name="Goeker M."/>
        </authorList>
    </citation>
    <scope>NUCLEOTIDE SEQUENCE [LARGE SCALE GENOMIC DNA]</scope>
    <source>
        <strain evidence="3 4">YIM 65646</strain>
    </source>
</reference>
<dbReference type="Gene3D" id="3.30.830.10">
    <property type="entry name" value="Metalloenzyme, LuxS/M16 peptidase-like"/>
    <property type="match status" value="2"/>
</dbReference>
<accession>A0A841FHR0</accession>
<feature type="domain" description="Peptidase M16 N-terminal" evidence="1">
    <location>
        <begin position="61"/>
        <end position="166"/>
    </location>
</feature>
<protein>
    <submittedName>
        <fullName evidence="3">Putative Zn-dependent peptidase</fullName>
    </submittedName>
</protein>
<dbReference type="InterPro" id="IPR050361">
    <property type="entry name" value="MPP/UQCRC_Complex"/>
</dbReference>
<dbReference type="InterPro" id="IPR007863">
    <property type="entry name" value="Peptidase_M16_C"/>
</dbReference>
<proteinExistence type="predicted"/>
<dbReference type="EMBL" id="JACHGT010000002">
    <property type="protein sequence ID" value="MBB6033112.1"/>
    <property type="molecule type" value="Genomic_DNA"/>
</dbReference>
<keyword evidence="4" id="KW-1185">Reference proteome</keyword>
<dbReference type="Pfam" id="PF00675">
    <property type="entry name" value="Peptidase_M16"/>
    <property type="match status" value="1"/>
</dbReference>
<evidence type="ECO:0000313" key="3">
    <source>
        <dbReference type="EMBL" id="MBB6033112.1"/>
    </source>
</evidence>
<organism evidence="3 4">
    <name type="scientific">Phytomonospora endophytica</name>
    <dbReference type="NCBI Taxonomy" id="714109"/>
    <lineage>
        <taxon>Bacteria</taxon>
        <taxon>Bacillati</taxon>
        <taxon>Actinomycetota</taxon>
        <taxon>Actinomycetes</taxon>
        <taxon>Micromonosporales</taxon>
        <taxon>Micromonosporaceae</taxon>
        <taxon>Phytomonospora</taxon>
    </lineage>
</organism>
<dbReference type="Proteomes" id="UP000548476">
    <property type="component" value="Unassembled WGS sequence"/>
</dbReference>
<dbReference type="RefSeq" id="WP_184786020.1">
    <property type="nucleotide sequence ID" value="NZ_BONT01000022.1"/>
</dbReference>
<sequence length="441" mass="46069">MSITEVPDLAPETTLTLPETAERVLGNGLTVIAVHRPSVPLVELRLRIPFAKADVATASVLSQTLLAGTADKSMVDIAAELQAVGGGLSAGADPDRLLIAGNSLAEGLPYVLDLLAEVLTGATYPSVEVTTERERIADRLKVAAQQPAHLVARAVNKRVYGDHPYAVQTPEAEDVLAVGTPELAALHGGRLHPRGATLVIVGDVEPQAALDACERALAGWNGGGDEITLPPIPKLVTGPLTLIDRPGSVQSSLRIIMHGVPRTHPDSAAQQLANLVYGGYFSSRLVENIREDKGYTYSPRSSVEHSLAGTELSISADVATEVTGPALWETWYEMGRFATVAPGKEEVEQARRYALGTLRLGTSTQAGLAGLVSVLAGYGLRLEWLTGHATRLAEATVDDIARAAANYFAPAKSVAVVLGDASAVTGPLSAITEITSADAGA</sequence>
<dbReference type="InterPro" id="IPR011249">
    <property type="entry name" value="Metalloenz_LuxS/M16"/>
</dbReference>
<gene>
    <name evidence="3" type="ORF">HNR73_000959</name>
</gene>